<dbReference type="GO" id="GO:0005524">
    <property type="term" value="F:ATP binding"/>
    <property type="evidence" value="ECO:0007669"/>
    <property type="project" value="UniProtKB-KW"/>
</dbReference>
<dbReference type="EMBL" id="AYCK01001268">
    <property type="status" value="NOT_ANNOTATED_CDS"/>
    <property type="molecule type" value="Genomic_DNA"/>
</dbReference>
<dbReference type="Ensembl" id="ENSPFOT00000018823.2">
    <property type="protein sequence ID" value="ENSPFOP00000018801.2"/>
    <property type="gene ID" value="ENSPFOG00000018660.2"/>
</dbReference>
<dbReference type="GO" id="GO:0061630">
    <property type="term" value="F:ubiquitin protein ligase activity"/>
    <property type="evidence" value="ECO:0007669"/>
    <property type="project" value="UniProtKB-EC"/>
</dbReference>
<protein>
    <submittedName>
        <fullName evidence="10">Ring finger protein 213b</fullName>
    </submittedName>
</protein>
<evidence type="ECO:0000256" key="3">
    <source>
        <dbReference type="ARBA" id="ARBA00022723"/>
    </source>
</evidence>
<dbReference type="GO" id="GO:0005811">
    <property type="term" value="C:lipid droplet"/>
    <property type="evidence" value="ECO:0007669"/>
    <property type="project" value="UniProtKB-SubCell"/>
</dbReference>
<reference evidence="10" key="3">
    <citation type="submission" date="2025-09" db="UniProtKB">
        <authorList>
            <consortium name="Ensembl"/>
        </authorList>
    </citation>
    <scope>IDENTIFICATION</scope>
</reference>
<dbReference type="Gene3D" id="3.30.40.10">
    <property type="entry name" value="Zinc/RING finger domain, C3HC4 (zinc finger)"/>
    <property type="match status" value="1"/>
</dbReference>
<evidence type="ECO:0000256" key="1">
    <source>
        <dbReference type="ARBA" id="ARBA00004496"/>
    </source>
</evidence>
<evidence type="ECO:0000256" key="5">
    <source>
        <dbReference type="ARBA" id="ARBA00022833"/>
    </source>
</evidence>
<dbReference type="GO" id="GO:0005829">
    <property type="term" value="C:cytosol"/>
    <property type="evidence" value="ECO:0007669"/>
    <property type="project" value="UniProtKB-SubCell"/>
</dbReference>
<evidence type="ECO:0000256" key="2">
    <source>
        <dbReference type="ARBA" id="ARBA00022490"/>
    </source>
</evidence>
<evidence type="ECO:0000256" key="7">
    <source>
        <dbReference type="PROSITE-ProRule" id="PRU00175"/>
    </source>
</evidence>
<dbReference type="STRING" id="48698.ENSPFOP00000018801"/>
<keyword evidence="5" id="KW-0862">Zinc</keyword>
<dbReference type="PANTHER" id="PTHR22605">
    <property type="entry name" value="RZ-TYPE DOMAIN-CONTAINING PROTEIN"/>
    <property type="match status" value="1"/>
</dbReference>
<accession>A0A087YL98</accession>
<evidence type="ECO:0000256" key="4">
    <source>
        <dbReference type="ARBA" id="ARBA00022771"/>
    </source>
</evidence>
<dbReference type="PANTHER" id="PTHR22605:SF21">
    <property type="entry name" value="E3 UBIQUITIN-PROTEIN LIGASE RNF213-BETA"/>
    <property type="match status" value="1"/>
</dbReference>
<dbReference type="SUPFAM" id="SSF57850">
    <property type="entry name" value="RING/U-box"/>
    <property type="match status" value="1"/>
</dbReference>
<comment type="subcellular location">
    <subcellularLocation>
        <location evidence="1">Cytoplasm</location>
    </subcellularLocation>
</comment>
<dbReference type="InterPro" id="IPR027370">
    <property type="entry name" value="Znf-RING_euk"/>
</dbReference>
<reference evidence="11" key="1">
    <citation type="submission" date="2013-10" db="EMBL/GenBank/DDBJ databases">
        <authorList>
            <person name="Schartl M."/>
            <person name="Warren W."/>
        </authorList>
    </citation>
    <scope>NUCLEOTIDE SEQUENCE [LARGE SCALE GENOMIC DNA]</scope>
    <source>
        <strain evidence="11">female</strain>
    </source>
</reference>
<dbReference type="OMA" id="GICVEQI"/>
<dbReference type="InterPro" id="IPR031248">
    <property type="entry name" value="RNF213"/>
</dbReference>
<sequence>MVQILKGEPKEKLPEKCRSSSPLVLGVSVFMITRYCNINLGVKGWAELCLLVTSEAAMDTKNLEELSASLGDPQYTVIGLMNLCAQGAVAELVLLPPLLFRLRQPGADATKVGPNVEEDDWSGLKDVGFIRFRENVQFHSDKRRTMLSLIQKNLPAAAAEMPLLLTSWLALIPFDDLPEFSHLTGVRAEHLIQSLLYRLRKKMDLKQCEANVRLADKSLRHILMEADKQKDRLAKSGSLQSALESSISVLKYTCDIARIISWYQTVVLSLQLVLKLAEILEMKLRGESEEGEEASRQKVVEKLFAVQQRISEWRDELLQKPLVSGKTLIYPKEIELWDALLKVEWLSEDVSSSWATRLQKDLKKRINEVSDEDKVLIWCLDSPAAALGRSHHVVQNCFHEMFHSAVKTICQRGKEGDLMRSLTSKVKDLPPKVTSAVVVESAARFRDNMAVQLLEPQSAVNFLLSNCGTCTWTSVQVDDTAGQVVHSCVEAVRLLVASLLEGSVSLGHLQTCLKYREQFKQLYQQYKKNTKSETAPADADVVLTQREKDLNAFMQRKQEIDTLIKMLAKVTESITVPEVLTLEAQHSADLHAVSLNKLVLVQAVDAEKRLQKTGPPPVLWYKISMNVLKMSSEMHRLHHSNLILSSWVKQAASVAASKFPASPPVQLTLSQISESIWTPLLEEFSHLGVSIAEANIRFRKLDQMLEDSGDEGDGKLLEKELDLMSEVICTPGGVTAEKDWVQTRLRQIQEYRQLHDAAAAASAVLRIAERMGLSGNFSEIRSLSFFIQQMEDEDSFKQRVLGSLTDDMFHARQQLSAVSREHTACLEEFLKSQPLISWVRENLRTMSDVKVYVELASISAGENDTEIDQVACFHDAVMGYGPLLYSLSRETGFQEFMMCAQQVWDAQSRDEKLPDKLRESTRLLSWLKALKETHGSVEQSSLSLASSINTHGVYHVGWSRDKTEKRCLQNMVLVTVKAGNEVKSYKLEDLLELQNKLMLMSSKGEHGREQVNRFTEVFQGVQRVGSILLQMQTSGNMLFRDWSAEVHCCPQQQPCISITFLSLSGEQTLYSGEVTEQLRKLAQSMDSCHKEWCAFISEMRSRFSLLNHFTSEQLVYLCHWIHKVCQRQTSVPQQLWHLLFPIKPQCTVNDVRVAYYNAVSMSSQDDEDSDDEEEICEAVMDVTAAASKLDNLWRRFKGNMSQYLEESLDILTLAQLLECLSETNPLHMIRNLPPGLQVGKPNLVLCPSAEVFTTTLSIYMESPEQPLPSSDEVLVCREQTTREEVEIFLRRALCQVAREKCEKIYSLVNPGVLGYEASEALVELYESLERSAGPHYRLVIVSPVVHQHRCVPSYFSNYKVQTGVNLREESARKYLRHHFTLSTLSQDPVALVSPDQLSVWMVSSSRPAVGKSLYVKRLFEKFQQKSPRATHVRIRLIEASVDVDSLVITLTERLSQLREQDPVLLHIDSAGVRSGLEELLFRLLVLGCLSDSHGVLWRKNKAHLITVEVLKAITYHQNQAKETIKMKVGLLEILPTIHCKAPKEVMQLLGSPRQNRFDPLVDEQEFSSEGIQRPYQYLRLYSQNQRLDRFNYQKGSRVGDPRDCLRLLLRHCGMENPSWGELKNFSWFLNVQLKDCEVSVFCDPDFLADHLPGFKDFIVKFMIHMARDFASPSLNTSDESPSLHIESNQEDDLLTRLSIRKRWENESHPYIFFNSDHSSMSFLGFNVQICQRRKTLRAVDPHSNEVLIENVMSLELFNGLQRQRISLTEDFDELPRSDKIKRISCVVGATRGIMDRNFDPDPTYELTADNVMKMLAIHMRFRCGIPVVIMGETGCGKTRLVRFLCTLQREERPIENMVLVKVHGGTTAEMIYRKVREAEVLAHKNQQQHNLDTILFFDEANTTEAIFAIKEILCDQTMEGESLRPESGLKIIAACNPYRKHSPEMVERLERAGLGYRVKANETEDRLGKVPLRQLVYRVHPLPPSMVSLVWDFGQLSDSTELSYIKQIVQKKVSDHRLPASCNSIISDVLAASQKYMRSRKNECSFVSLRDVERSMKVLVWFYQHSRDIFTNIANLSDDQRALKCLILAVGVCYYPSLVAKEDYLKEICQYFPRPVNCVPALQEEISSCQDLFLQNVQTRETIAKNIALKENVFLMVVCIELRIPLFLVGKPGSSKSLAKTVVADAMQGQNSHCKLFKKLKQVHMVSFQCSPHSSPEGIIGTFRNCARFQKDKNMEEYVSVVVLDEIGLAEDSPQMPLKTLHPLLEDGCIDNDKPDPHMKVGFVGISNWALDPAKMNRGIFVSRWDPSEDELVETASGICSSSKQILLKIKHLFPSLAKAFLNICNETSKNQFFGLRDYYSLVKMLFAAVKATQQEPNGEQLVEVILRNFSGQPDGFDPVLFFQDVLQDLTEIPRPRTLQMILRNLDHGTKEESRYLLLLTTNNAALHILQQQVFAKGDYPPPEIIFGSGFPKDQEYAQICRNVNRVKTCMETGRTVVLLNMQNLYESLYDALNQYYVYLSKQQYVDLGLGSHRVKCRVHTNFRLVVVEDQKKVYEYFPVPLINRLEKHRVDRSTDLEAWQHHVLNKLREWVKAFSGEANDDFKPSDIFIGFHGDACASALLQALEKRQQTVSDRENEEEVFSLAKSLLLNCATPDAVVRLKYSDLSNQDKEKLQRLYFQQQHHHSLRDFLGACLNTNQDSSKFLEITTFSSLLTKLDVRGVAPALGLHTDRILLLSLHQFDTEVSFCNKIRTFLQYAGSSLHLLIIQMDLEESQCSDELIASAKYCTMNYMASMDVQMCWVIFIVKVSRIPSQSRYIGFQGGFWHSVHIDDLRDSEDMSLNLSDFCGTLISTLLKPALQGTKHQPGFSCHFVLQMKFKSRPRILCIIIVLTENQNVSEGMRLINDSEDDRKVERAHLHSPSLVRSCIQKAVGLLRDPDNLTSRGLQRMHILLTHLSTDQNPTSARFQRVLLSRLAETLAQREEVMAAPKEWVSKEAKKRQALQEGGTLRHTLWRCLQSTVTPVLASILEVIDRYSNLDLLSADRLSPGLVKLWMDILADSQVLHLPPPSNPSDSDQEVLVQHYFLLDSEQQSCSAPFSWIIKMNLDSLWEESEFMPGLRPALNQFVSSFSSSGPGRHLQQLSEEERWEYGRLFLQDFLLLSLKIKSKDELKFVQLAMQGCLTELQTSMGAAPDLSPAWIMAAAKYFTARLDMLSHMFLLQPQLAADVLQRGSMNSEQKEMVEDVLALGICVEQIKLLTVTSLDECRSFVGRVELLQPCLDRAFSQKYGALCSAACFQHLASIRSLWHGMIVVASFIQQITFKVKQDDSKLKELSLKHCNLHLNQLMQESPDVRSVNTLEQLIRILNSFHDECISRDLRRFGISCPVCLLEFTEPSVLPCQHVICLPCLQKCVQQNRRFCPKCRTELPNNFTPTVSRGVKVALEQQAAIRRRCNSFFLEVVSRFCLSEGQKPEEGVVELLFSLLVSANAVVAGDVYRTRELTPFLECVDNSPMVRSVLPKLLLQYSFDQVKIHIQNYLRNLENNLLDQEDRTELYLLFANCFQDSLLCSAAREVDPAAEHQADVRFLSRIARKQTPDRQEDPAEFLLNIARLKICLNTAAKLLEKTPAQDEKIGGQAMATEYLRQVRGLFEYGGNDWLRVYLLRALHRCSGMESIMSLMNSPACRWIFPAQLLQLQVQHFDTRMIPTNVDHFLCCGTSYRDLRNAVDQFLLENRSDSFVTELQVRAAPEKLRGSQVSLVALALFRRVTCRYRSPDTNMHPSTQERERLKALLRNIDRNELREFCSALLMNRIGRTGSDLHISSDLSGLRQTLLELLVHLDSVLLCGNPLLVPLHLIAFQPENVPDLYLPTMPDDHTSEARQWLREQRLQEYTCANGHVCFVGECGKPVVRSFCPDCRLPIGGESHVPVAGFTQHNHHRDQTRTGHILGEAHRRSDVPERQMTSAQSGILRLLMHLAMLQGAVKNHRRVSEMIHIHPLDVFQFLWHHLERDMKVLGKTLDQNSDDTAVMVHLILTRLPEGRAIFTTTFQGARPDLSSRQGRERWEKLVCDSAINPVLQDLQRNLGEAQERIASDDGLSGSPLMTLLFADPGRMLSLPSNCPTDRSSFWTLRETMTVERFSQLVGEKSGHDSLPLLSLFMKKDYCVRQLHHLPELAALQSDLLRVFPLTSVRNASANSLLSSSSSGFQKVLTERVNKFINVWNLLRAEVANNSADLGADVNLCEKELTVESSSEYLRPCRRGPGSCLQTLVDFLLETHNGLVRETRRVSGQEDSDYSVPLERISETQLTLCHPERELLPLVLANCNYTLQKGGQTDSSYDLRVIQTQLARRFLAGKPLIQAVNTYLNRSLQDFSVVLAEVRGKINQEALKGSVSSATTTVMRSYTDVCDAVFVVEIGLRFLGKAGGDPEGQLLSYLTDSLKMGPQISNAVAKGLGESKLKHSIFTWQLLNSWKSELMLSKKQDPFHKLPPEFQQKLSEEERKRMKAFFTVTDVETFTLELHEILLLKTSNAVPEERYQPQWDIKCILESHLEQKKLPPLQGLEDLPEDILLGKGADVWRAAVEFKWSKTLM</sequence>
<dbReference type="GO" id="GO:0002040">
    <property type="term" value="P:sprouting angiogenesis"/>
    <property type="evidence" value="ECO:0007669"/>
    <property type="project" value="TreeGrafter"/>
</dbReference>
<dbReference type="GO" id="GO:0006511">
    <property type="term" value="P:ubiquitin-dependent protein catabolic process"/>
    <property type="evidence" value="ECO:0007669"/>
    <property type="project" value="TreeGrafter"/>
</dbReference>
<reference evidence="10" key="2">
    <citation type="submission" date="2025-08" db="UniProtKB">
        <authorList>
            <consortium name="Ensembl"/>
        </authorList>
    </citation>
    <scope>IDENTIFICATION</scope>
</reference>
<dbReference type="Pfam" id="PF20173">
    <property type="entry name" value="ZnF_RZ-type"/>
    <property type="match status" value="1"/>
</dbReference>
<dbReference type="PROSITE" id="PS50089">
    <property type="entry name" value="ZF_RING_2"/>
    <property type="match status" value="1"/>
</dbReference>
<dbReference type="InterPro" id="IPR027417">
    <property type="entry name" value="P-loop_NTPase"/>
</dbReference>
<name>A0A087YL98_POEFO</name>
<dbReference type="SMART" id="SM00382">
    <property type="entry name" value="AAA"/>
    <property type="match status" value="2"/>
</dbReference>
<dbReference type="InterPro" id="IPR017907">
    <property type="entry name" value="Znf_RING_CS"/>
</dbReference>
<dbReference type="eggNOG" id="ENOG502QQ65">
    <property type="taxonomic scope" value="Eukaryota"/>
</dbReference>
<evidence type="ECO:0000259" key="8">
    <source>
        <dbReference type="PROSITE" id="PS50089"/>
    </source>
</evidence>
<dbReference type="SUPFAM" id="SSF52540">
    <property type="entry name" value="P-loop containing nucleoside triphosphate hydrolases"/>
    <property type="match status" value="2"/>
</dbReference>
<feature type="domain" description="RZ-type" evidence="9">
    <location>
        <begin position="3871"/>
        <end position="3943"/>
    </location>
</feature>
<evidence type="ECO:0000256" key="6">
    <source>
        <dbReference type="ARBA" id="ARBA00022859"/>
    </source>
</evidence>
<dbReference type="EMBL" id="AYCK01001269">
    <property type="status" value="NOT_ANNOTATED_CDS"/>
    <property type="molecule type" value="Genomic_DNA"/>
</dbReference>
<dbReference type="PROSITE" id="PS00518">
    <property type="entry name" value="ZF_RING_1"/>
    <property type="match status" value="1"/>
</dbReference>
<keyword evidence="3" id="KW-0479">Metal-binding</keyword>
<dbReference type="InterPro" id="IPR003593">
    <property type="entry name" value="AAA+_ATPase"/>
</dbReference>
<evidence type="ECO:0000313" key="10">
    <source>
        <dbReference type="Ensembl" id="ENSPFOP00000018801.2"/>
    </source>
</evidence>
<dbReference type="GO" id="GO:0005730">
    <property type="term" value="C:nucleolus"/>
    <property type="evidence" value="ECO:0007669"/>
    <property type="project" value="TreeGrafter"/>
</dbReference>
<dbReference type="Pfam" id="PF13445">
    <property type="entry name" value="zf-RING_UBOX"/>
    <property type="match status" value="1"/>
</dbReference>
<dbReference type="GO" id="GO:2000051">
    <property type="term" value="P:negative regulation of non-canonical Wnt signaling pathway"/>
    <property type="evidence" value="ECO:0007669"/>
    <property type="project" value="TreeGrafter"/>
</dbReference>
<dbReference type="SMART" id="SM00184">
    <property type="entry name" value="RING"/>
    <property type="match status" value="1"/>
</dbReference>
<dbReference type="GO" id="GO:0016020">
    <property type="term" value="C:membrane"/>
    <property type="evidence" value="ECO:0007669"/>
    <property type="project" value="TreeGrafter"/>
</dbReference>
<dbReference type="InterPro" id="IPR046439">
    <property type="entry name" value="ZF_RZ_dom"/>
</dbReference>
<keyword evidence="4 7" id="KW-0863">Zinc-finger</keyword>
<organism evidence="10 11">
    <name type="scientific">Poecilia formosa</name>
    <name type="common">Amazon molly</name>
    <name type="synonym">Limia formosa</name>
    <dbReference type="NCBI Taxonomy" id="48698"/>
    <lineage>
        <taxon>Eukaryota</taxon>
        <taxon>Metazoa</taxon>
        <taxon>Chordata</taxon>
        <taxon>Craniata</taxon>
        <taxon>Vertebrata</taxon>
        <taxon>Euteleostomi</taxon>
        <taxon>Actinopterygii</taxon>
        <taxon>Neopterygii</taxon>
        <taxon>Teleostei</taxon>
        <taxon>Neoteleostei</taxon>
        <taxon>Acanthomorphata</taxon>
        <taxon>Ovalentaria</taxon>
        <taxon>Atherinomorphae</taxon>
        <taxon>Cyprinodontiformes</taxon>
        <taxon>Poeciliidae</taxon>
        <taxon>Poeciliinae</taxon>
        <taxon>Poecilia</taxon>
    </lineage>
</organism>
<dbReference type="GO" id="GO:0006629">
    <property type="term" value="P:lipid metabolic process"/>
    <property type="evidence" value="ECO:0007669"/>
    <property type="project" value="UniProtKB-KW"/>
</dbReference>
<dbReference type="GO" id="GO:0016887">
    <property type="term" value="F:ATP hydrolysis activity"/>
    <property type="evidence" value="ECO:0007669"/>
    <property type="project" value="InterPro"/>
</dbReference>
<keyword evidence="11" id="KW-1185">Reference proteome</keyword>
<dbReference type="Proteomes" id="UP000028760">
    <property type="component" value="Unassembled WGS sequence"/>
</dbReference>
<dbReference type="GO" id="GO:0002376">
    <property type="term" value="P:immune system process"/>
    <property type="evidence" value="ECO:0007669"/>
    <property type="project" value="UniProtKB-KW"/>
</dbReference>
<dbReference type="InterPro" id="IPR013083">
    <property type="entry name" value="Znf_RING/FYVE/PHD"/>
</dbReference>
<dbReference type="GO" id="GO:0008270">
    <property type="term" value="F:zinc ion binding"/>
    <property type="evidence" value="ECO:0007669"/>
    <property type="project" value="UniProtKB-KW"/>
</dbReference>
<dbReference type="PROSITE" id="PS51981">
    <property type="entry name" value="ZF_RZ"/>
    <property type="match status" value="1"/>
</dbReference>
<evidence type="ECO:0000313" key="11">
    <source>
        <dbReference type="Proteomes" id="UP000028760"/>
    </source>
</evidence>
<dbReference type="CDD" id="cd00009">
    <property type="entry name" value="AAA"/>
    <property type="match status" value="1"/>
</dbReference>
<keyword evidence="2" id="KW-0963">Cytoplasm</keyword>
<feature type="domain" description="RING-type" evidence="8">
    <location>
        <begin position="3385"/>
        <end position="3424"/>
    </location>
</feature>
<dbReference type="GeneTree" id="ENSGT00630000089884"/>
<dbReference type="InterPro" id="IPR001841">
    <property type="entry name" value="Znf_RING"/>
</dbReference>
<keyword evidence="6" id="KW-0391">Immunity</keyword>
<dbReference type="Gene3D" id="3.40.50.300">
    <property type="entry name" value="P-loop containing nucleotide triphosphate hydrolases"/>
    <property type="match status" value="2"/>
</dbReference>
<evidence type="ECO:0000259" key="9">
    <source>
        <dbReference type="PROSITE" id="PS51981"/>
    </source>
</evidence>
<proteinExistence type="predicted"/>